<organism evidence="1">
    <name type="scientific">Anguilla anguilla</name>
    <name type="common">European freshwater eel</name>
    <name type="synonym">Muraena anguilla</name>
    <dbReference type="NCBI Taxonomy" id="7936"/>
    <lineage>
        <taxon>Eukaryota</taxon>
        <taxon>Metazoa</taxon>
        <taxon>Chordata</taxon>
        <taxon>Craniata</taxon>
        <taxon>Vertebrata</taxon>
        <taxon>Euteleostomi</taxon>
        <taxon>Actinopterygii</taxon>
        <taxon>Neopterygii</taxon>
        <taxon>Teleostei</taxon>
        <taxon>Anguilliformes</taxon>
        <taxon>Anguillidae</taxon>
        <taxon>Anguilla</taxon>
    </lineage>
</organism>
<accession>A0A0E9RE30</accession>
<name>A0A0E9RE30_ANGAN</name>
<reference evidence="1" key="2">
    <citation type="journal article" date="2015" name="Fish Shellfish Immunol.">
        <title>Early steps in the European eel (Anguilla anguilla)-Vibrio vulnificus interaction in the gills: Role of the RtxA13 toxin.</title>
        <authorList>
            <person name="Callol A."/>
            <person name="Pajuelo D."/>
            <person name="Ebbesson L."/>
            <person name="Teles M."/>
            <person name="MacKenzie S."/>
            <person name="Amaro C."/>
        </authorList>
    </citation>
    <scope>NUCLEOTIDE SEQUENCE</scope>
</reference>
<reference evidence="1" key="1">
    <citation type="submission" date="2014-11" db="EMBL/GenBank/DDBJ databases">
        <authorList>
            <person name="Amaro Gonzalez C."/>
        </authorList>
    </citation>
    <scope>NUCLEOTIDE SEQUENCE</scope>
</reference>
<dbReference type="AlphaFoldDB" id="A0A0E9RE30"/>
<evidence type="ECO:0000313" key="1">
    <source>
        <dbReference type="EMBL" id="JAH27396.1"/>
    </source>
</evidence>
<dbReference type="EMBL" id="GBXM01081181">
    <property type="protein sequence ID" value="JAH27396.1"/>
    <property type="molecule type" value="Transcribed_RNA"/>
</dbReference>
<sequence length="45" mass="5358">MTSIILGCTIQHLKWCTKRHFQKLYEGCIGTKSARMYRKENRTIL</sequence>
<protein>
    <submittedName>
        <fullName evidence="1">Uncharacterized protein</fullName>
    </submittedName>
</protein>
<proteinExistence type="predicted"/>